<gene>
    <name evidence="1" type="ORF">TBIB3V08_LOCUS13317</name>
</gene>
<sequence length="83" mass="9555">MQVMWWVLMRPQHLPGLRVPCAITNSWLSCLIGDTFVTSVALPFRPSPTCPSQFMLLPSCYLFTAASKFSWHKKLSWVCSRHQ</sequence>
<evidence type="ECO:0000313" key="1">
    <source>
        <dbReference type="EMBL" id="CAD7451048.1"/>
    </source>
</evidence>
<organism evidence="1">
    <name type="scientific">Timema bartmani</name>
    <dbReference type="NCBI Taxonomy" id="61472"/>
    <lineage>
        <taxon>Eukaryota</taxon>
        <taxon>Metazoa</taxon>
        <taxon>Ecdysozoa</taxon>
        <taxon>Arthropoda</taxon>
        <taxon>Hexapoda</taxon>
        <taxon>Insecta</taxon>
        <taxon>Pterygota</taxon>
        <taxon>Neoptera</taxon>
        <taxon>Polyneoptera</taxon>
        <taxon>Phasmatodea</taxon>
        <taxon>Timematodea</taxon>
        <taxon>Timematoidea</taxon>
        <taxon>Timematidae</taxon>
        <taxon>Timema</taxon>
    </lineage>
</organism>
<proteinExistence type="predicted"/>
<accession>A0A7R9FCV7</accession>
<dbReference type="EMBL" id="OD583372">
    <property type="protein sequence ID" value="CAD7451048.1"/>
    <property type="molecule type" value="Genomic_DNA"/>
</dbReference>
<name>A0A7R9FCV7_9NEOP</name>
<dbReference type="AlphaFoldDB" id="A0A7R9FCV7"/>
<reference evidence="1" key="1">
    <citation type="submission" date="2020-11" db="EMBL/GenBank/DDBJ databases">
        <authorList>
            <person name="Tran Van P."/>
        </authorList>
    </citation>
    <scope>NUCLEOTIDE SEQUENCE</scope>
</reference>
<protein>
    <submittedName>
        <fullName evidence="1">Uncharacterized protein</fullName>
    </submittedName>
</protein>